<accession>A0ABS5BP76</accession>
<name>A0ABS5BP76_9BACT</name>
<organism evidence="1 2">
    <name type="scientific">Gemmata palustris</name>
    <dbReference type="NCBI Taxonomy" id="2822762"/>
    <lineage>
        <taxon>Bacteria</taxon>
        <taxon>Pseudomonadati</taxon>
        <taxon>Planctomycetota</taxon>
        <taxon>Planctomycetia</taxon>
        <taxon>Gemmatales</taxon>
        <taxon>Gemmataceae</taxon>
        <taxon>Gemmata</taxon>
    </lineage>
</organism>
<reference evidence="1 2" key="1">
    <citation type="submission" date="2021-04" db="EMBL/GenBank/DDBJ databases">
        <authorList>
            <person name="Ivanova A."/>
        </authorList>
    </citation>
    <scope>NUCLEOTIDE SEQUENCE [LARGE SCALE GENOMIC DNA]</scope>
    <source>
        <strain evidence="1 2">G18</strain>
    </source>
</reference>
<protein>
    <submittedName>
        <fullName evidence="1">Sigma-70 family RNA polymerase sigma factor</fullName>
    </submittedName>
</protein>
<dbReference type="SUPFAM" id="SSF88659">
    <property type="entry name" value="Sigma3 and sigma4 domains of RNA polymerase sigma factors"/>
    <property type="match status" value="1"/>
</dbReference>
<gene>
    <name evidence="1" type="ORF">J8F10_09430</name>
</gene>
<dbReference type="EMBL" id="JAGKQQ010000001">
    <property type="protein sequence ID" value="MBP3955502.1"/>
    <property type="molecule type" value="Genomic_DNA"/>
</dbReference>
<dbReference type="InterPro" id="IPR013324">
    <property type="entry name" value="RNA_pol_sigma_r3/r4-like"/>
</dbReference>
<dbReference type="Proteomes" id="UP000676565">
    <property type="component" value="Unassembled WGS sequence"/>
</dbReference>
<dbReference type="RefSeq" id="WP_210653579.1">
    <property type="nucleotide sequence ID" value="NZ_JAGKQQ010000001.1"/>
</dbReference>
<proteinExistence type="predicted"/>
<sequence>MTHTDATALLEQWLPLARGLARKWAHRHPRHADDLESAATLALWRLAQKIARGELEADPGRPRRVAGLVRLAVKWAITAVLKHHRRCKRALVVNPFPELDPDTGEYLDPLALVADRSPDVGHDLDARDEVHSLFELAELSPRYREAALRVLGRGEPARVLAREQGCTDKRVSQVVRGAVAKLRAAAEVA</sequence>
<evidence type="ECO:0000313" key="1">
    <source>
        <dbReference type="EMBL" id="MBP3955502.1"/>
    </source>
</evidence>
<keyword evidence="2" id="KW-1185">Reference proteome</keyword>
<comment type="caution">
    <text evidence="1">The sequence shown here is derived from an EMBL/GenBank/DDBJ whole genome shotgun (WGS) entry which is preliminary data.</text>
</comment>
<evidence type="ECO:0000313" key="2">
    <source>
        <dbReference type="Proteomes" id="UP000676565"/>
    </source>
</evidence>